<organism evidence="2 3">
    <name type="scientific">Bosea caraganae</name>
    <dbReference type="NCBI Taxonomy" id="2763117"/>
    <lineage>
        <taxon>Bacteria</taxon>
        <taxon>Pseudomonadati</taxon>
        <taxon>Pseudomonadota</taxon>
        <taxon>Alphaproteobacteria</taxon>
        <taxon>Hyphomicrobiales</taxon>
        <taxon>Boseaceae</taxon>
        <taxon>Bosea</taxon>
    </lineage>
</organism>
<proteinExistence type="predicted"/>
<dbReference type="EMBL" id="QQTP01000014">
    <property type="protein sequence ID" value="RDJ21010.1"/>
    <property type="molecule type" value="Genomic_DNA"/>
</dbReference>
<dbReference type="RefSeq" id="WP_114831464.1">
    <property type="nucleotide sequence ID" value="NZ_QQTO01000016.1"/>
</dbReference>
<protein>
    <submittedName>
        <fullName evidence="2">Uncharacterized protein</fullName>
    </submittedName>
</protein>
<accession>A0A370L224</accession>
<feature type="compositionally biased region" description="Basic residues" evidence="1">
    <location>
        <begin position="45"/>
        <end position="54"/>
    </location>
</feature>
<sequence length="76" mass="8136">MIRFKTIEPETAAKTTQPAEAPRPAPAQFEPRPAEADEPAVKSKGLTRKTPLRARKPDVAPLFDEKAPAADSEAAG</sequence>
<name>A0A370L224_9HYPH</name>
<reference evidence="3" key="1">
    <citation type="submission" date="2018-07" db="EMBL/GenBank/DDBJ databases">
        <authorList>
            <person name="Safronova V.I."/>
            <person name="Chirak E.R."/>
            <person name="Sazanova A.L."/>
        </authorList>
    </citation>
    <scope>NUCLEOTIDE SEQUENCE [LARGE SCALE GENOMIC DNA]</scope>
    <source>
        <strain evidence="3">RCAM04685</strain>
    </source>
</reference>
<feature type="compositionally biased region" description="Low complexity" evidence="1">
    <location>
        <begin position="17"/>
        <end position="31"/>
    </location>
</feature>
<evidence type="ECO:0000313" key="3">
    <source>
        <dbReference type="Proteomes" id="UP000255207"/>
    </source>
</evidence>
<dbReference type="AlphaFoldDB" id="A0A370L224"/>
<gene>
    <name evidence="2" type="ORF">DWE98_22020</name>
</gene>
<feature type="region of interest" description="Disordered" evidence="1">
    <location>
        <begin position="1"/>
        <end position="76"/>
    </location>
</feature>
<dbReference type="Proteomes" id="UP000255207">
    <property type="component" value="Unassembled WGS sequence"/>
</dbReference>
<comment type="caution">
    <text evidence="2">The sequence shown here is derived from an EMBL/GenBank/DDBJ whole genome shotgun (WGS) entry which is preliminary data.</text>
</comment>
<feature type="compositionally biased region" description="Basic and acidic residues" evidence="1">
    <location>
        <begin position="32"/>
        <end position="41"/>
    </location>
</feature>
<evidence type="ECO:0000256" key="1">
    <source>
        <dbReference type="SAM" id="MobiDB-lite"/>
    </source>
</evidence>
<feature type="compositionally biased region" description="Basic and acidic residues" evidence="1">
    <location>
        <begin position="55"/>
        <end position="68"/>
    </location>
</feature>
<evidence type="ECO:0000313" key="2">
    <source>
        <dbReference type="EMBL" id="RDJ21010.1"/>
    </source>
</evidence>
<keyword evidence="3" id="KW-1185">Reference proteome</keyword>